<feature type="region of interest" description="Disordered" evidence="1">
    <location>
        <begin position="27"/>
        <end position="49"/>
    </location>
</feature>
<feature type="signal peptide" evidence="2">
    <location>
        <begin position="1"/>
        <end position="23"/>
    </location>
</feature>
<sequence>MKKTFRTSLLVTLIACAPALAFAQTAVPTAKDPNPPPKAPEWTESDTNRDGYLTKEELIPFPSVLKQFEQIDTDRDGRISEAEYRDWFERK</sequence>
<evidence type="ECO:0000256" key="2">
    <source>
        <dbReference type="SAM" id="SignalP"/>
    </source>
</evidence>
<dbReference type="InterPro" id="IPR002048">
    <property type="entry name" value="EF_hand_dom"/>
</dbReference>
<dbReference type="Pfam" id="PF13202">
    <property type="entry name" value="EF-hand_5"/>
    <property type="match status" value="2"/>
</dbReference>
<evidence type="ECO:0000259" key="3">
    <source>
        <dbReference type="PROSITE" id="PS50222"/>
    </source>
</evidence>
<dbReference type="EMBL" id="JBHSHD010000003">
    <property type="protein sequence ID" value="MFC4819144.1"/>
    <property type="molecule type" value="Genomic_DNA"/>
</dbReference>
<dbReference type="InterPro" id="IPR018247">
    <property type="entry name" value="EF_Hand_1_Ca_BS"/>
</dbReference>
<dbReference type="PROSITE" id="PS00018">
    <property type="entry name" value="EF_HAND_1"/>
    <property type="match status" value="1"/>
</dbReference>
<name>A0ABV9QRV1_9GAMM</name>
<keyword evidence="2" id="KW-0732">Signal</keyword>
<gene>
    <name evidence="4" type="ORF">ACFO6Q_02340</name>
</gene>
<evidence type="ECO:0000256" key="1">
    <source>
        <dbReference type="SAM" id="MobiDB-lite"/>
    </source>
</evidence>
<evidence type="ECO:0000313" key="4">
    <source>
        <dbReference type="EMBL" id="MFC4819144.1"/>
    </source>
</evidence>
<dbReference type="Gene3D" id="1.10.238.10">
    <property type="entry name" value="EF-hand"/>
    <property type="match status" value="1"/>
</dbReference>
<dbReference type="InterPro" id="IPR011992">
    <property type="entry name" value="EF-hand-dom_pair"/>
</dbReference>
<dbReference type="RefSeq" id="WP_380018890.1">
    <property type="nucleotide sequence ID" value="NZ_JBHSHD010000003.1"/>
</dbReference>
<proteinExistence type="predicted"/>
<keyword evidence="5" id="KW-1185">Reference proteome</keyword>
<dbReference type="Proteomes" id="UP001595886">
    <property type="component" value="Unassembled WGS sequence"/>
</dbReference>
<feature type="chain" id="PRO_5046163697" description="EF-hand domain-containing protein" evidence="2">
    <location>
        <begin position="24"/>
        <end position="91"/>
    </location>
</feature>
<feature type="domain" description="EF-hand" evidence="3">
    <location>
        <begin position="59"/>
        <end position="91"/>
    </location>
</feature>
<comment type="caution">
    <text evidence="4">The sequence shown here is derived from an EMBL/GenBank/DDBJ whole genome shotgun (WGS) entry which is preliminary data.</text>
</comment>
<dbReference type="SUPFAM" id="SSF47473">
    <property type="entry name" value="EF-hand"/>
    <property type="match status" value="1"/>
</dbReference>
<evidence type="ECO:0000313" key="5">
    <source>
        <dbReference type="Proteomes" id="UP001595886"/>
    </source>
</evidence>
<dbReference type="PROSITE" id="PS50222">
    <property type="entry name" value="EF_HAND_2"/>
    <property type="match status" value="1"/>
</dbReference>
<reference evidence="5" key="1">
    <citation type="journal article" date="2019" name="Int. J. Syst. Evol. Microbiol.">
        <title>The Global Catalogue of Microorganisms (GCM) 10K type strain sequencing project: providing services to taxonomists for standard genome sequencing and annotation.</title>
        <authorList>
            <consortium name="The Broad Institute Genomics Platform"/>
            <consortium name="The Broad Institute Genome Sequencing Center for Infectious Disease"/>
            <person name="Wu L."/>
            <person name="Ma J."/>
        </authorList>
    </citation>
    <scope>NUCLEOTIDE SEQUENCE [LARGE SCALE GENOMIC DNA]</scope>
    <source>
        <strain evidence="5">CCUG 30340</strain>
    </source>
</reference>
<organism evidence="4 5">
    <name type="scientific">Dokdonella ginsengisoli</name>
    <dbReference type="NCBI Taxonomy" id="363846"/>
    <lineage>
        <taxon>Bacteria</taxon>
        <taxon>Pseudomonadati</taxon>
        <taxon>Pseudomonadota</taxon>
        <taxon>Gammaproteobacteria</taxon>
        <taxon>Lysobacterales</taxon>
        <taxon>Rhodanobacteraceae</taxon>
        <taxon>Dokdonella</taxon>
    </lineage>
</organism>
<dbReference type="CDD" id="cd00051">
    <property type="entry name" value="EFh"/>
    <property type="match status" value="1"/>
</dbReference>
<accession>A0ABV9QRV1</accession>
<protein>
    <recommendedName>
        <fullName evidence="3">EF-hand domain-containing protein</fullName>
    </recommendedName>
</protein>